<evidence type="ECO:0000313" key="5">
    <source>
        <dbReference type="Proteomes" id="UP000248598"/>
    </source>
</evidence>
<evidence type="ECO:0000256" key="1">
    <source>
        <dbReference type="ARBA" id="ARBA00022729"/>
    </source>
</evidence>
<dbReference type="GeneID" id="93263070"/>
<organism evidence="4 5">
    <name type="scientific">Kingella kingae</name>
    <dbReference type="NCBI Taxonomy" id="504"/>
    <lineage>
        <taxon>Bacteria</taxon>
        <taxon>Pseudomonadati</taxon>
        <taxon>Pseudomonadota</taxon>
        <taxon>Betaproteobacteria</taxon>
        <taxon>Neisseriales</taxon>
        <taxon>Neisseriaceae</taxon>
        <taxon>Kingella</taxon>
    </lineage>
</organism>
<dbReference type="PANTHER" id="PTHR35936">
    <property type="entry name" value="MEMBRANE-BOUND LYTIC MUREIN TRANSGLYCOSYLASE F"/>
    <property type="match status" value="1"/>
</dbReference>
<reference evidence="4 5" key="1">
    <citation type="submission" date="2018-06" db="EMBL/GenBank/DDBJ databases">
        <authorList>
            <consortium name="Pathogen Informatics"/>
            <person name="Doyle S."/>
        </authorList>
    </citation>
    <scope>NUCLEOTIDE SEQUENCE [LARGE SCALE GENOMIC DNA]</scope>
    <source>
        <strain evidence="4 5">NCTC10529</strain>
    </source>
</reference>
<feature type="domain" description="Solute-binding protein family 3/N-terminal" evidence="3">
    <location>
        <begin position="45"/>
        <end position="265"/>
    </location>
</feature>
<name>A0AAX2J6F6_KINKI</name>
<feature type="chain" id="PRO_5043444021" evidence="2">
    <location>
        <begin position="22"/>
        <end position="265"/>
    </location>
</feature>
<keyword evidence="1 2" id="KW-0732">Signal</keyword>
<dbReference type="KEGG" id="kki:KKKWG1_1828"/>
<protein>
    <submittedName>
        <fullName evidence="4">Sulfate starvation-induced protein 7</fullName>
    </submittedName>
</protein>
<dbReference type="Gene3D" id="3.40.190.10">
    <property type="entry name" value="Periplasmic binding protein-like II"/>
    <property type="match status" value="2"/>
</dbReference>
<dbReference type="EMBL" id="LS483426">
    <property type="protein sequence ID" value="SQH25594.1"/>
    <property type="molecule type" value="Genomic_DNA"/>
</dbReference>
<dbReference type="InterPro" id="IPR001638">
    <property type="entry name" value="Solute-binding_3/MltF_N"/>
</dbReference>
<evidence type="ECO:0000256" key="2">
    <source>
        <dbReference type="SAM" id="SignalP"/>
    </source>
</evidence>
<dbReference type="SMART" id="SM00062">
    <property type="entry name" value="PBPb"/>
    <property type="match status" value="1"/>
</dbReference>
<dbReference type="Proteomes" id="UP000248598">
    <property type="component" value="Chromosome 1"/>
</dbReference>
<dbReference type="PROSITE" id="PS51257">
    <property type="entry name" value="PROKAR_LIPOPROTEIN"/>
    <property type="match status" value="1"/>
</dbReference>
<dbReference type="Pfam" id="PF00497">
    <property type="entry name" value="SBP_bac_3"/>
    <property type="match status" value="1"/>
</dbReference>
<feature type="signal peptide" evidence="2">
    <location>
        <begin position="1"/>
        <end position="21"/>
    </location>
</feature>
<evidence type="ECO:0000259" key="3">
    <source>
        <dbReference type="SMART" id="SM00062"/>
    </source>
</evidence>
<dbReference type="RefSeq" id="WP_003786266.1">
    <property type="nucleotide sequence ID" value="NZ_CP045141.1"/>
</dbReference>
<accession>A0AAX2J6F6</accession>
<gene>
    <name evidence="4" type="primary">fliY</name>
    <name evidence="4" type="ORF">NCTC10529_01800</name>
</gene>
<sequence length="265" mass="30080">MRNYKKTMCAATLMLALTACSESKNTAAQPESSSVPAVAQASGKVYRVVSEITYVPFILRDDKGQVSGFEFELLNAIAEKRGFQLKFEAHTWKGIFDTLTQNKADIVSAGVTINEERKQKYAFTTPYFKSTTAVMVLDKSPIRSFADLQKYQISVKNGTSSDEFAKQQGVPVDKIQYKETTWLMVKNVMSGHTEAAIEDIGPLKYYEQQYKDKGLRVVTDEKLPQFDYGFVVRQNDKELLDQLNKGLEEIKQDGTYDRLYKKYFG</sequence>
<dbReference type="PANTHER" id="PTHR35936:SF17">
    <property type="entry name" value="ARGININE-BINDING EXTRACELLULAR PROTEIN ARTP"/>
    <property type="match status" value="1"/>
</dbReference>
<dbReference type="AlphaFoldDB" id="A0AAX2J6F6"/>
<evidence type="ECO:0000313" key="4">
    <source>
        <dbReference type="EMBL" id="SQH25594.1"/>
    </source>
</evidence>
<proteinExistence type="predicted"/>
<dbReference type="SUPFAM" id="SSF53850">
    <property type="entry name" value="Periplasmic binding protein-like II"/>
    <property type="match status" value="1"/>
</dbReference>